<dbReference type="GO" id="GO:0005737">
    <property type="term" value="C:cytoplasm"/>
    <property type="evidence" value="ECO:0007669"/>
    <property type="project" value="TreeGrafter"/>
</dbReference>
<dbReference type="Gene3D" id="2.60.40.640">
    <property type="match status" value="2"/>
</dbReference>
<gene>
    <name evidence="3" type="ORF">BZG36_03709</name>
</gene>
<name>A0A261XXH7_9FUNG</name>
<organism evidence="3 4">
    <name type="scientific">Bifiguratus adelaidae</name>
    <dbReference type="NCBI Taxonomy" id="1938954"/>
    <lineage>
        <taxon>Eukaryota</taxon>
        <taxon>Fungi</taxon>
        <taxon>Fungi incertae sedis</taxon>
        <taxon>Mucoromycota</taxon>
        <taxon>Mucoromycotina</taxon>
        <taxon>Endogonomycetes</taxon>
        <taxon>Endogonales</taxon>
        <taxon>Endogonales incertae sedis</taxon>
        <taxon>Bifiguratus</taxon>
    </lineage>
</organism>
<keyword evidence="4" id="KW-1185">Reference proteome</keyword>
<dbReference type="EMBL" id="MVBO01000108">
    <property type="protein sequence ID" value="OZJ03052.1"/>
    <property type="molecule type" value="Genomic_DNA"/>
</dbReference>
<dbReference type="Pfam" id="PF02752">
    <property type="entry name" value="Arrestin_C"/>
    <property type="match status" value="1"/>
</dbReference>
<dbReference type="AlphaFoldDB" id="A0A261XXH7"/>
<evidence type="ECO:0000313" key="4">
    <source>
        <dbReference type="Proteomes" id="UP000242875"/>
    </source>
</evidence>
<dbReference type="InterPro" id="IPR014752">
    <property type="entry name" value="Arrestin-like_C"/>
</dbReference>
<feature type="compositionally biased region" description="Basic and acidic residues" evidence="1">
    <location>
        <begin position="439"/>
        <end position="454"/>
    </location>
</feature>
<evidence type="ECO:0000256" key="1">
    <source>
        <dbReference type="SAM" id="MobiDB-lite"/>
    </source>
</evidence>
<dbReference type="InterPro" id="IPR050357">
    <property type="entry name" value="Arrestin_domain-protein"/>
</dbReference>
<feature type="region of interest" description="Disordered" evidence="1">
    <location>
        <begin position="398"/>
        <end position="421"/>
    </location>
</feature>
<feature type="domain" description="Arrestin C-terminal-like" evidence="2">
    <location>
        <begin position="234"/>
        <end position="396"/>
    </location>
</feature>
<dbReference type="Proteomes" id="UP000242875">
    <property type="component" value="Unassembled WGS sequence"/>
</dbReference>
<reference evidence="3 4" key="1">
    <citation type="journal article" date="2017" name="Mycologia">
        <title>Bifiguratus adelaidae, gen. et sp. nov., a new member of Mucoromycotina in endophytic and soil-dwelling habitats.</title>
        <authorList>
            <person name="Torres-Cruz T.J."/>
            <person name="Billingsley Tobias T.L."/>
            <person name="Almatruk M."/>
            <person name="Hesse C."/>
            <person name="Kuske C.R."/>
            <person name="Desiro A."/>
            <person name="Benucci G.M."/>
            <person name="Bonito G."/>
            <person name="Stajich J.E."/>
            <person name="Dunlap C."/>
            <person name="Arnold A.E."/>
            <person name="Porras-Alfaro A."/>
        </authorList>
    </citation>
    <scope>NUCLEOTIDE SEQUENCE [LARGE SCALE GENOMIC DNA]</scope>
    <source>
        <strain evidence="3 4">AZ0501</strain>
    </source>
</reference>
<proteinExistence type="predicted"/>
<dbReference type="InterPro" id="IPR011021">
    <property type="entry name" value="Arrestin-like_N"/>
</dbReference>
<dbReference type="SMART" id="SM01017">
    <property type="entry name" value="Arrestin_C"/>
    <property type="match status" value="1"/>
</dbReference>
<dbReference type="GO" id="GO:0015031">
    <property type="term" value="P:protein transport"/>
    <property type="evidence" value="ECO:0007669"/>
    <property type="project" value="TreeGrafter"/>
</dbReference>
<feature type="region of interest" description="Disordered" evidence="1">
    <location>
        <begin position="435"/>
        <end position="513"/>
    </location>
</feature>
<protein>
    <recommendedName>
        <fullName evidence="2">Arrestin C-terminal-like domain-containing protein</fullName>
    </recommendedName>
</protein>
<comment type="caution">
    <text evidence="3">The sequence shown here is derived from an EMBL/GenBank/DDBJ whole genome shotgun (WGS) entry which is preliminary data.</text>
</comment>
<evidence type="ECO:0000313" key="3">
    <source>
        <dbReference type="EMBL" id="OZJ03052.1"/>
    </source>
</evidence>
<evidence type="ECO:0000259" key="2">
    <source>
        <dbReference type="SMART" id="SM01017"/>
    </source>
</evidence>
<accession>A0A261XXH7</accession>
<feature type="region of interest" description="Disordered" evidence="1">
    <location>
        <begin position="85"/>
        <end position="105"/>
    </location>
</feature>
<dbReference type="PANTHER" id="PTHR11188">
    <property type="entry name" value="ARRESTIN DOMAIN CONTAINING PROTEIN"/>
    <property type="match status" value="1"/>
</dbReference>
<dbReference type="Pfam" id="PF00339">
    <property type="entry name" value="Arrestin_N"/>
    <property type="match status" value="1"/>
</dbReference>
<dbReference type="OrthoDB" id="387657at2759"/>
<dbReference type="PANTHER" id="PTHR11188:SF17">
    <property type="entry name" value="FI21816P1"/>
    <property type="match status" value="1"/>
</dbReference>
<dbReference type="InterPro" id="IPR011022">
    <property type="entry name" value="Arrestin_C-like"/>
</dbReference>
<sequence>MAPPRPHPLTTLRSHLNALLPHSESTAIQEFRLDVQKSAKGGGTVVFGPGSCINGSVSLVLSKPVRARALRVVLKCTDWQISQIVQQQPEGNGPERSKSPKGSTRETVLFESEGILWGEVPSLHERVIEAGRKIYLFAFRLPMVNYCPSLDDPHHKIIFSLQAFLDPPSSPSPGGSPALSTPGHQSPYAHDKYALLPHTTHSDVTCIDYVPLVPPLSDQAGRVTKGNTWTSAKGDEKVEGWADIESSCTHLGDTFRVNVTLINGSTRTLKTVTCSIVSKTEDLVKGSLTYKLCSTNMLNIQVPPQKSPFPRKNTPFTCTFNVRIPQDILPSIPPEIKASVHVTYELKVRVAIEAGLAANVLNGLGTTGASSSLLDEERNKKALVIVLPLHIGTLPPTHPALAGSTAPLPTLPEGPCPREHLPRFEKSESYREFMAQHSKSAELEHSLASEHRFSESSFDAPRIVTEGDDSRDTWSPLTPLSPLPSSPESSAGDEQEPVVIRQDEAGYLMPPKK</sequence>